<comment type="subcellular location">
    <subcellularLocation>
        <location evidence="2">Membrane</location>
    </subcellularLocation>
</comment>
<dbReference type="CDD" id="cd06225">
    <property type="entry name" value="HAMP"/>
    <property type="match status" value="1"/>
</dbReference>
<evidence type="ECO:0000256" key="4">
    <source>
        <dbReference type="ARBA" id="ARBA00022553"/>
    </source>
</evidence>
<dbReference type="PROSITE" id="PS50109">
    <property type="entry name" value="HIS_KIN"/>
    <property type="match status" value="1"/>
</dbReference>
<accession>A0A1M6A8G5</accession>
<dbReference type="CDD" id="cd00082">
    <property type="entry name" value="HisKA"/>
    <property type="match status" value="1"/>
</dbReference>
<evidence type="ECO:0000256" key="11">
    <source>
        <dbReference type="SAM" id="Phobius"/>
    </source>
</evidence>
<evidence type="ECO:0000256" key="9">
    <source>
        <dbReference type="ARBA" id="ARBA00023012"/>
    </source>
</evidence>
<keyword evidence="4" id="KW-0597">Phosphoprotein</keyword>
<dbReference type="Gene3D" id="6.10.340.10">
    <property type="match status" value="1"/>
</dbReference>
<dbReference type="Pfam" id="PF00672">
    <property type="entry name" value="HAMP"/>
    <property type="match status" value="1"/>
</dbReference>
<evidence type="ECO:0000259" key="12">
    <source>
        <dbReference type="PROSITE" id="PS50109"/>
    </source>
</evidence>
<evidence type="ECO:0000259" key="13">
    <source>
        <dbReference type="PROSITE" id="PS50885"/>
    </source>
</evidence>
<dbReference type="SUPFAM" id="SSF55874">
    <property type="entry name" value="ATPase domain of HSP90 chaperone/DNA topoisomerase II/histidine kinase"/>
    <property type="match status" value="1"/>
</dbReference>
<dbReference type="AlphaFoldDB" id="A0A1M6A8G5"/>
<dbReference type="Pfam" id="PF00512">
    <property type="entry name" value="HisKA"/>
    <property type="match status" value="1"/>
</dbReference>
<keyword evidence="15" id="KW-1185">Reference proteome</keyword>
<keyword evidence="9" id="KW-0902">Two-component regulatory system</keyword>
<protein>
    <recommendedName>
        <fullName evidence="3">histidine kinase</fullName>
        <ecNumber evidence="3">2.7.13.3</ecNumber>
    </recommendedName>
</protein>
<dbReference type="Gene3D" id="3.30.565.10">
    <property type="entry name" value="Histidine kinase-like ATPase, C-terminal domain"/>
    <property type="match status" value="1"/>
</dbReference>
<dbReference type="PRINTS" id="PR00344">
    <property type="entry name" value="BCTRLSENSOR"/>
</dbReference>
<dbReference type="PANTHER" id="PTHR45436:SF5">
    <property type="entry name" value="SENSOR HISTIDINE KINASE TRCS"/>
    <property type="match status" value="1"/>
</dbReference>
<keyword evidence="5" id="KW-0808">Transferase</keyword>
<name>A0A1M6A8G5_9FLAO</name>
<evidence type="ECO:0000256" key="1">
    <source>
        <dbReference type="ARBA" id="ARBA00000085"/>
    </source>
</evidence>
<keyword evidence="6 11" id="KW-0812">Transmembrane</keyword>
<dbReference type="InterPro" id="IPR005467">
    <property type="entry name" value="His_kinase_dom"/>
</dbReference>
<comment type="catalytic activity">
    <reaction evidence="1">
        <text>ATP + protein L-histidine = ADP + protein N-phospho-L-histidine.</text>
        <dbReference type="EC" id="2.7.13.3"/>
    </reaction>
</comment>
<proteinExistence type="predicted"/>
<dbReference type="InterPro" id="IPR050428">
    <property type="entry name" value="TCS_sensor_his_kinase"/>
</dbReference>
<keyword evidence="7 14" id="KW-0418">Kinase</keyword>
<gene>
    <name evidence="14" type="ORF">SAMN05443429_101182</name>
</gene>
<dbReference type="SMART" id="SM00304">
    <property type="entry name" value="HAMP"/>
    <property type="match status" value="1"/>
</dbReference>
<evidence type="ECO:0000256" key="2">
    <source>
        <dbReference type="ARBA" id="ARBA00004370"/>
    </source>
</evidence>
<evidence type="ECO:0000256" key="8">
    <source>
        <dbReference type="ARBA" id="ARBA00022989"/>
    </source>
</evidence>
<dbReference type="Gene3D" id="1.10.287.130">
    <property type="match status" value="1"/>
</dbReference>
<reference evidence="14 15" key="1">
    <citation type="submission" date="2016-11" db="EMBL/GenBank/DDBJ databases">
        <authorList>
            <person name="Jaros S."/>
            <person name="Januszkiewicz K."/>
            <person name="Wedrychowicz H."/>
        </authorList>
    </citation>
    <scope>NUCLEOTIDE SEQUENCE [LARGE SCALE GENOMIC DNA]</scope>
    <source>
        <strain evidence="14 15">DSM 25479</strain>
    </source>
</reference>
<dbReference type="EMBL" id="FQYI01000001">
    <property type="protein sequence ID" value="SHI32423.1"/>
    <property type="molecule type" value="Genomic_DNA"/>
</dbReference>
<evidence type="ECO:0000256" key="6">
    <source>
        <dbReference type="ARBA" id="ARBA00022692"/>
    </source>
</evidence>
<keyword evidence="10 11" id="KW-0472">Membrane</keyword>
<evidence type="ECO:0000313" key="15">
    <source>
        <dbReference type="Proteomes" id="UP000184335"/>
    </source>
</evidence>
<dbReference type="STRING" id="1118202.SAMN05443429_101182"/>
<dbReference type="InterPro" id="IPR003661">
    <property type="entry name" value="HisK_dim/P_dom"/>
</dbReference>
<evidence type="ECO:0000313" key="14">
    <source>
        <dbReference type="EMBL" id="SHI32423.1"/>
    </source>
</evidence>
<feature type="domain" description="Histidine kinase" evidence="12">
    <location>
        <begin position="238"/>
        <end position="450"/>
    </location>
</feature>
<dbReference type="InterPro" id="IPR003660">
    <property type="entry name" value="HAMP_dom"/>
</dbReference>
<organism evidence="14 15">
    <name type="scientific">Cruoricaptor ignavus</name>
    <dbReference type="NCBI Taxonomy" id="1118202"/>
    <lineage>
        <taxon>Bacteria</taxon>
        <taxon>Pseudomonadati</taxon>
        <taxon>Bacteroidota</taxon>
        <taxon>Flavobacteriia</taxon>
        <taxon>Flavobacteriales</taxon>
        <taxon>Weeksellaceae</taxon>
        <taxon>Cruoricaptor</taxon>
    </lineage>
</organism>
<evidence type="ECO:0000256" key="5">
    <source>
        <dbReference type="ARBA" id="ARBA00022679"/>
    </source>
</evidence>
<dbReference type="SUPFAM" id="SSF47384">
    <property type="entry name" value="Homodimeric domain of signal transducing histidine kinase"/>
    <property type="match status" value="1"/>
</dbReference>
<dbReference type="RefSeq" id="WP_073177444.1">
    <property type="nucleotide sequence ID" value="NZ_FQYI01000001.1"/>
</dbReference>
<dbReference type="Pfam" id="PF02518">
    <property type="entry name" value="HATPase_c"/>
    <property type="match status" value="1"/>
</dbReference>
<feature type="transmembrane region" description="Helical" evidence="11">
    <location>
        <begin position="6"/>
        <end position="30"/>
    </location>
</feature>
<dbReference type="InterPro" id="IPR004358">
    <property type="entry name" value="Sig_transdc_His_kin-like_C"/>
</dbReference>
<dbReference type="SMART" id="SM00388">
    <property type="entry name" value="HisKA"/>
    <property type="match status" value="1"/>
</dbReference>
<dbReference type="PANTHER" id="PTHR45436">
    <property type="entry name" value="SENSOR HISTIDINE KINASE YKOH"/>
    <property type="match status" value="1"/>
</dbReference>
<dbReference type="OrthoDB" id="594725at2"/>
<evidence type="ECO:0000256" key="7">
    <source>
        <dbReference type="ARBA" id="ARBA00022777"/>
    </source>
</evidence>
<dbReference type="SUPFAM" id="SSF158472">
    <property type="entry name" value="HAMP domain-like"/>
    <property type="match status" value="1"/>
</dbReference>
<dbReference type="InterPro" id="IPR003594">
    <property type="entry name" value="HATPase_dom"/>
</dbReference>
<dbReference type="GO" id="GO:0005886">
    <property type="term" value="C:plasma membrane"/>
    <property type="evidence" value="ECO:0007669"/>
    <property type="project" value="TreeGrafter"/>
</dbReference>
<keyword evidence="8 11" id="KW-1133">Transmembrane helix</keyword>
<dbReference type="PROSITE" id="PS50885">
    <property type="entry name" value="HAMP"/>
    <property type="match status" value="1"/>
</dbReference>
<dbReference type="InterPro" id="IPR036097">
    <property type="entry name" value="HisK_dim/P_sf"/>
</dbReference>
<feature type="domain" description="HAMP" evidence="13">
    <location>
        <begin position="177"/>
        <end position="230"/>
    </location>
</feature>
<feature type="transmembrane region" description="Helical" evidence="11">
    <location>
        <begin position="155"/>
        <end position="175"/>
    </location>
</feature>
<dbReference type="SMART" id="SM00387">
    <property type="entry name" value="HATPase_c"/>
    <property type="match status" value="1"/>
</dbReference>
<evidence type="ECO:0000256" key="10">
    <source>
        <dbReference type="ARBA" id="ARBA00023136"/>
    </source>
</evidence>
<dbReference type="EC" id="2.7.13.3" evidence="3"/>
<dbReference type="GO" id="GO:0000155">
    <property type="term" value="F:phosphorelay sensor kinase activity"/>
    <property type="evidence" value="ECO:0007669"/>
    <property type="project" value="InterPro"/>
</dbReference>
<evidence type="ECO:0000256" key="3">
    <source>
        <dbReference type="ARBA" id="ARBA00012438"/>
    </source>
</evidence>
<dbReference type="InterPro" id="IPR036890">
    <property type="entry name" value="HATPase_C_sf"/>
</dbReference>
<sequence length="452" mass="51246">MNLKQRISLALSIAFSVLLSVVMLAIYLLFSNYRTEEFHLRLQQSTEITMRALSALPIEDSGMKILSIDTEDPLFNEEIFVYNDSGELIFANRHAPAPAMDGRILEEVRRKNRQFFREGQWEIFARREVVAGQPLTILTKADDSWGREKLRYLRIILLFSYLISLASVWMLSYFVTNRMLLPLDIFQKKITQISAQNLDEKLPVSGSGDELNTLAEVFNRMLARIDSAYSSQKEFTSSASHELKTPLARIAYRLENLSELPLEAQVGSYVQSVREDVFQLSDTLESLLLLAKTEESQNLELSPIRIDEVIFDSFEIIKKNFPEFEMDFSLSSQNDDADFSVMGAKSLLMIVFNNLLKNAALYSEDKKAEVSVTQSENITIEISNSGELIPPGDGERIFQAFSRGGNSGRKPGSGLGLRISRRILDYHKAEISYRQQGGRNVFCIAFPGEPKV</sequence>
<dbReference type="Proteomes" id="UP000184335">
    <property type="component" value="Unassembled WGS sequence"/>
</dbReference>